<dbReference type="EMBL" id="BMUU01000001">
    <property type="protein sequence ID" value="GGY13535.1"/>
    <property type="molecule type" value="Genomic_DNA"/>
</dbReference>
<dbReference type="PROSITE" id="PS00893">
    <property type="entry name" value="NUDIX_BOX"/>
    <property type="match status" value="1"/>
</dbReference>
<dbReference type="RefSeq" id="WP_190025783.1">
    <property type="nucleotide sequence ID" value="NZ_BMUU01000001.1"/>
</dbReference>
<dbReference type="InterPro" id="IPR015797">
    <property type="entry name" value="NUDIX_hydrolase-like_dom_sf"/>
</dbReference>
<dbReference type="PROSITE" id="PS51462">
    <property type="entry name" value="NUDIX"/>
    <property type="match status" value="1"/>
</dbReference>
<accession>A0ABQ2ZDM5</accession>
<gene>
    <name evidence="3" type="ORF">GCM10010326_01030</name>
</gene>
<sequence>MADQTRYTEAVDLHLVLRDREGRIALGRRRNTGWMDDHYHVPSGHKEINESASHGAVREAKEETGAEIKPEELRLVHVMSHYTTAGRCALFFEVTRPEWNLTNTEPDKCDGWEFVAPDALPDNIVPYAAAALSHISKNINYSERGWEKAR</sequence>
<dbReference type="PANTHER" id="PTHR16099:SF5">
    <property type="entry name" value="NUCLEOTIDE TRIPHOSPHATE DIPHOSPHATASE NUDT15"/>
    <property type="match status" value="1"/>
</dbReference>
<dbReference type="InterPro" id="IPR020084">
    <property type="entry name" value="NUDIX_hydrolase_CS"/>
</dbReference>
<dbReference type="Gene3D" id="3.90.79.10">
    <property type="entry name" value="Nucleoside Triphosphate Pyrophosphohydrolase"/>
    <property type="match status" value="1"/>
</dbReference>
<dbReference type="CDD" id="cd04683">
    <property type="entry name" value="NUDIX_Hydrolase"/>
    <property type="match status" value="1"/>
</dbReference>
<evidence type="ECO:0000256" key="1">
    <source>
        <dbReference type="ARBA" id="ARBA00022801"/>
    </source>
</evidence>
<evidence type="ECO:0000259" key="2">
    <source>
        <dbReference type="PROSITE" id="PS51462"/>
    </source>
</evidence>
<proteinExistence type="predicted"/>
<dbReference type="SUPFAM" id="SSF55811">
    <property type="entry name" value="Nudix"/>
    <property type="match status" value="1"/>
</dbReference>
<feature type="domain" description="Nudix hydrolase" evidence="2">
    <location>
        <begin position="6"/>
        <end position="138"/>
    </location>
</feature>
<dbReference type="PANTHER" id="PTHR16099">
    <property type="entry name" value="8-OXO-DGTP DIPHOSPHATES NUDT15"/>
    <property type="match status" value="1"/>
</dbReference>
<evidence type="ECO:0000313" key="4">
    <source>
        <dbReference type="Proteomes" id="UP000600946"/>
    </source>
</evidence>
<dbReference type="Pfam" id="PF00293">
    <property type="entry name" value="NUDIX"/>
    <property type="match status" value="1"/>
</dbReference>
<comment type="caution">
    <text evidence="3">The sequence shown here is derived from an EMBL/GenBank/DDBJ whole genome shotgun (WGS) entry which is preliminary data.</text>
</comment>
<name>A0ABQ2ZDM5_9ACTN</name>
<keyword evidence="4" id="KW-1185">Reference proteome</keyword>
<reference evidence="4" key="1">
    <citation type="journal article" date="2019" name="Int. J. Syst. Evol. Microbiol.">
        <title>The Global Catalogue of Microorganisms (GCM) 10K type strain sequencing project: providing services to taxonomists for standard genome sequencing and annotation.</title>
        <authorList>
            <consortium name="The Broad Institute Genomics Platform"/>
            <consortium name="The Broad Institute Genome Sequencing Center for Infectious Disease"/>
            <person name="Wu L."/>
            <person name="Ma J."/>
        </authorList>
    </citation>
    <scope>NUCLEOTIDE SEQUENCE [LARGE SCALE GENOMIC DNA]</scope>
    <source>
        <strain evidence="4">JCM 4594</strain>
    </source>
</reference>
<organism evidence="3 4">
    <name type="scientific">Streptomyces xanthochromogenes</name>
    <dbReference type="NCBI Taxonomy" id="67384"/>
    <lineage>
        <taxon>Bacteria</taxon>
        <taxon>Bacillati</taxon>
        <taxon>Actinomycetota</taxon>
        <taxon>Actinomycetes</taxon>
        <taxon>Kitasatosporales</taxon>
        <taxon>Streptomycetaceae</taxon>
        <taxon>Streptomyces</taxon>
    </lineage>
</organism>
<dbReference type="GeneID" id="96288159"/>
<protein>
    <recommendedName>
        <fullName evidence="2">Nudix hydrolase domain-containing protein</fullName>
    </recommendedName>
</protein>
<evidence type="ECO:0000313" key="3">
    <source>
        <dbReference type="EMBL" id="GGY13535.1"/>
    </source>
</evidence>
<dbReference type="Proteomes" id="UP000600946">
    <property type="component" value="Unassembled WGS sequence"/>
</dbReference>
<dbReference type="InterPro" id="IPR000086">
    <property type="entry name" value="NUDIX_hydrolase_dom"/>
</dbReference>
<keyword evidence="1" id="KW-0378">Hydrolase</keyword>